<accession>A0A1V0UC59</accession>
<dbReference type="AlphaFoldDB" id="A0A1V0UC59"/>
<dbReference type="InterPro" id="IPR012495">
    <property type="entry name" value="TadE-like_dom"/>
</dbReference>
<evidence type="ECO:0000256" key="1">
    <source>
        <dbReference type="SAM" id="Phobius"/>
    </source>
</evidence>
<dbReference type="EMBL" id="CP020570">
    <property type="protein sequence ID" value="ARF62558.1"/>
    <property type="molecule type" value="Genomic_DNA"/>
</dbReference>
<dbReference type="NCBIfam" id="NF041390">
    <property type="entry name" value="TadE_Rv3655c"/>
    <property type="match status" value="1"/>
</dbReference>
<keyword evidence="1" id="KW-1133">Transmembrane helix</keyword>
<evidence type="ECO:0000313" key="3">
    <source>
        <dbReference type="EMBL" id="ARF62558.1"/>
    </source>
</evidence>
<feature type="transmembrane region" description="Helical" evidence="1">
    <location>
        <begin position="65"/>
        <end position="84"/>
    </location>
</feature>
<name>A0A1V0UC59_STRVN</name>
<dbReference type="Proteomes" id="UP000192445">
    <property type="component" value="Chromosome"/>
</dbReference>
<dbReference type="STRING" id="1935.B1H20_14985"/>
<keyword evidence="1" id="KW-0472">Membrane</keyword>
<dbReference type="KEGG" id="svu:B1H20_14985"/>
<dbReference type="InterPro" id="IPR049790">
    <property type="entry name" value="Rv3655c/TadE"/>
</dbReference>
<dbReference type="OrthoDB" id="4337166at2"/>
<dbReference type="Pfam" id="PF07811">
    <property type="entry name" value="TadE"/>
    <property type="match status" value="1"/>
</dbReference>
<feature type="domain" description="TadE-like" evidence="2">
    <location>
        <begin position="59"/>
        <end position="101"/>
    </location>
</feature>
<proteinExistence type="predicted"/>
<reference evidence="3 4" key="1">
    <citation type="submission" date="2017-03" db="EMBL/GenBank/DDBJ databases">
        <title>Complete Genome Sequence of a natural compounds producer, Streptomyces violaceus S21.</title>
        <authorList>
            <person name="Zhong C."/>
            <person name="Zhao Z."/>
            <person name="Fu J."/>
            <person name="Zong G."/>
            <person name="Qin R."/>
            <person name="Cao G."/>
        </authorList>
    </citation>
    <scope>NUCLEOTIDE SEQUENCE [LARGE SCALE GENOMIC DNA]</scope>
    <source>
        <strain evidence="3 4">S21</strain>
    </source>
</reference>
<evidence type="ECO:0000259" key="2">
    <source>
        <dbReference type="Pfam" id="PF07811"/>
    </source>
</evidence>
<organism evidence="3 4">
    <name type="scientific">Streptomyces violaceoruber</name>
    <dbReference type="NCBI Taxonomy" id="1935"/>
    <lineage>
        <taxon>Bacteria</taxon>
        <taxon>Bacillati</taxon>
        <taxon>Actinomycetota</taxon>
        <taxon>Actinomycetes</taxon>
        <taxon>Kitasatosporales</taxon>
        <taxon>Streptomycetaceae</taxon>
        <taxon>Streptomyces</taxon>
        <taxon>Streptomyces violaceoruber group</taxon>
    </lineage>
</organism>
<evidence type="ECO:0000313" key="4">
    <source>
        <dbReference type="Proteomes" id="UP000192445"/>
    </source>
</evidence>
<gene>
    <name evidence="3" type="ORF">B1H20_14985</name>
</gene>
<keyword evidence="1" id="KW-0812">Transmembrane</keyword>
<sequence length="175" mass="17714">MRSSEICSAPGAEVGLPGRPRGFPCPAVGRRPSRGIRPAASRSRVRDRDARWCGRGDRGAVTAEAAVVIPVLVTFALALLWALVAASDQIRCVDAARAGARAAARSEPEAAVLAAASEAAPRGARVEVERAGDLWRVRVESPAAGPGALALMLSAEAAALAEDAVGGAADEGGTA</sequence>
<protein>
    <recommendedName>
        <fullName evidence="2">TadE-like domain-containing protein</fullName>
    </recommendedName>
</protein>